<evidence type="ECO:0000313" key="2">
    <source>
        <dbReference type="EMBL" id="KAH7969843.1"/>
    </source>
</evidence>
<feature type="compositionally biased region" description="Polar residues" evidence="1">
    <location>
        <begin position="300"/>
        <end position="316"/>
    </location>
</feature>
<dbReference type="VEuPathDB" id="VectorBase:RSAN_054232"/>
<keyword evidence="3" id="KW-1185">Reference proteome</keyword>
<dbReference type="Proteomes" id="UP000821837">
    <property type="component" value="Unassembled WGS sequence"/>
</dbReference>
<feature type="region of interest" description="Disordered" evidence="1">
    <location>
        <begin position="295"/>
        <end position="330"/>
    </location>
</feature>
<sequence length="348" mass="37100">MATRRRQEEHDVSDTYLESQFSCTSVLCPSCLIHSPYCLPPAHMAAFFANLPPYLDVPDKPAIPWHLWKKIFQVHLKAPAEAAGRTKDARPVQVLHSAGAARSARRPKCTTHNQHAGGVGYGCGVDDGSGGNDGEALTLQKADYEEALTLQKAEEVGRDLEALNKANAAFGENERLLGSHSGCGGSTKCVAAAQNGGSPPSLAPHVTQHGGSFPPSGAAASKMAARARRRYELRRLQDDVIVDGRGRRLHSIVRISNQMFPAQAIRGGPAVQCDSTSAEAQLQLPATQYHPLGLQEESDANGSSKSAPDSRSTQSFPAGPGSRRPQRTLLTASAGVVLKITTNMLEQL</sequence>
<organism evidence="2 3">
    <name type="scientific">Rhipicephalus sanguineus</name>
    <name type="common">Brown dog tick</name>
    <name type="synonym">Ixodes sanguineus</name>
    <dbReference type="NCBI Taxonomy" id="34632"/>
    <lineage>
        <taxon>Eukaryota</taxon>
        <taxon>Metazoa</taxon>
        <taxon>Ecdysozoa</taxon>
        <taxon>Arthropoda</taxon>
        <taxon>Chelicerata</taxon>
        <taxon>Arachnida</taxon>
        <taxon>Acari</taxon>
        <taxon>Parasitiformes</taxon>
        <taxon>Ixodida</taxon>
        <taxon>Ixodoidea</taxon>
        <taxon>Ixodidae</taxon>
        <taxon>Rhipicephalinae</taxon>
        <taxon>Rhipicephalus</taxon>
        <taxon>Rhipicephalus</taxon>
    </lineage>
</organism>
<name>A0A9D4Q8G5_RHISA</name>
<reference evidence="2" key="1">
    <citation type="journal article" date="2020" name="Cell">
        <title>Large-Scale Comparative Analyses of Tick Genomes Elucidate Their Genetic Diversity and Vector Capacities.</title>
        <authorList>
            <consortium name="Tick Genome and Microbiome Consortium (TIGMIC)"/>
            <person name="Jia N."/>
            <person name="Wang J."/>
            <person name="Shi W."/>
            <person name="Du L."/>
            <person name="Sun Y."/>
            <person name="Zhan W."/>
            <person name="Jiang J.F."/>
            <person name="Wang Q."/>
            <person name="Zhang B."/>
            <person name="Ji P."/>
            <person name="Bell-Sakyi L."/>
            <person name="Cui X.M."/>
            <person name="Yuan T.T."/>
            <person name="Jiang B.G."/>
            <person name="Yang W.F."/>
            <person name="Lam T.T."/>
            <person name="Chang Q.C."/>
            <person name="Ding S.J."/>
            <person name="Wang X.J."/>
            <person name="Zhu J.G."/>
            <person name="Ruan X.D."/>
            <person name="Zhao L."/>
            <person name="Wei J.T."/>
            <person name="Ye R.Z."/>
            <person name="Que T.C."/>
            <person name="Du C.H."/>
            <person name="Zhou Y.H."/>
            <person name="Cheng J.X."/>
            <person name="Dai P.F."/>
            <person name="Guo W.B."/>
            <person name="Han X.H."/>
            <person name="Huang E.J."/>
            <person name="Li L.F."/>
            <person name="Wei W."/>
            <person name="Gao Y.C."/>
            <person name="Liu J.Z."/>
            <person name="Shao H.Z."/>
            <person name="Wang X."/>
            <person name="Wang C.C."/>
            <person name="Yang T.C."/>
            <person name="Huo Q.B."/>
            <person name="Li W."/>
            <person name="Chen H.Y."/>
            <person name="Chen S.E."/>
            <person name="Zhou L.G."/>
            <person name="Ni X.B."/>
            <person name="Tian J.H."/>
            <person name="Sheng Y."/>
            <person name="Liu T."/>
            <person name="Pan Y.S."/>
            <person name="Xia L.Y."/>
            <person name="Li J."/>
            <person name="Zhao F."/>
            <person name="Cao W.C."/>
        </authorList>
    </citation>
    <scope>NUCLEOTIDE SEQUENCE</scope>
    <source>
        <strain evidence="2">Rsan-2018</strain>
    </source>
</reference>
<reference evidence="2" key="2">
    <citation type="submission" date="2021-09" db="EMBL/GenBank/DDBJ databases">
        <authorList>
            <person name="Jia N."/>
            <person name="Wang J."/>
            <person name="Shi W."/>
            <person name="Du L."/>
            <person name="Sun Y."/>
            <person name="Zhan W."/>
            <person name="Jiang J."/>
            <person name="Wang Q."/>
            <person name="Zhang B."/>
            <person name="Ji P."/>
            <person name="Sakyi L.B."/>
            <person name="Cui X."/>
            <person name="Yuan T."/>
            <person name="Jiang B."/>
            <person name="Yang W."/>
            <person name="Lam T.T.-Y."/>
            <person name="Chang Q."/>
            <person name="Ding S."/>
            <person name="Wang X."/>
            <person name="Zhu J."/>
            <person name="Ruan X."/>
            <person name="Zhao L."/>
            <person name="Wei J."/>
            <person name="Que T."/>
            <person name="Du C."/>
            <person name="Cheng J."/>
            <person name="Dai P."/>
            <person name="Han X."/>
            <person name="Huang E."/>
            <person name="Gao Y."/>
            <person name="Liu J."/>
            <person name="Shao H."/>
            <person name="Ye R."/>
            <person name="Li L."/>
            <person name="Wei W."/>
            <person name="Wang X."/>
            <person name="Wang C."/>
            <person name="Huo Q."/>
            <person name="Li W."/>
            <person name="Guo W."/>
            <person name="Chen H."/>
            <person name="Chen S."/>
            <person name="Zhou L."/>
            <person name="Zhou L."/>
            <person name="Ni X."/>
            <person name="Tian J."/>
            <person name="Zhou Y."/>
            <person name="Sheng Y."/>
            <person name="Liu T."/>
            <person name="Pan Y."/>
            <person name="Xia L."/>
            <person name="Li J."/>
            <person name="Zhao F."/>
            <person name="Cao W."/>
        </authorList>
    </citation>
    <scope>NUCLEOTIDE SEQUENCE</scope>
    <source>
        <strain evidence="2">Rsan-2018</strain>
        <tissue evidence="2">Larvae</tissue>
    </source>
</reference>
<gene>
    <name evidence="2" type="ORF">HPB52_022364</name>
</gene>
<dbReference type="EMBL" id="JABSTV010001248">
    <property type="protein sequence ID" value="KAH7969843.1"/>
    <property type="molecule type" value="Genomic_DNA"/>
</dbReference>
<dbReference type="AlphaFoldDB" id="A0A9D4Q8G5"/>
<evidence type="ECO:0000256" key="1">
    <source>
        <dbReference type="SAM" id="MobiDB-lite"/>
    </source>
</evidence>
<comment type="caution">
    <text evidence="2">The sequence shown here is derived from an EMBL/GenBank/DDBJ whole genome shotgun (WGS) entry which is preliminary data.</text>
</comment>
<protein>
    <submittedName>
        <fullName evidence="2">Uncharacterized protein</fullName>
    </submittedName>
</protein>
<evidence type="ECO:0000313" key="3">
    <source>
        <dbReference type="Proteomes" id="UP000821837"/>
    </source>
</evidence>
<proteinExistence type="predicted"/>
<accession>A0A9D4Q8G5</accession>